<protein>
    <submittedName>
        <fullName evidence="7">Crp/Fnr family transcriptional regulator</fullName>
    </submittedName>
</protein>
<keyword evidence="2" id="KW-0805">Transcription regulation</keyword>
<dbReference type="PANTHER" id="PTHR24567:SF75">
    <property type="entry name" value="FUMARATE AND NITRATE REDUCTION REGULATORY PROTEIN"/>
    <property type="match status" value="1"/>
</dbReference>
<dbReference type="CDD" id="cd00038">
    <property type="entry name" value="CAP_ED"/>
    <property type="match status" value="1"/>
</dbReference>
<evidence type="ECO:0000256" key="5">
    <source>
        <dbReference type="ARBA" id="ARBA00037339"/>
    </source>
</evidence>
<keyword evidence="3" id="KW-0238">DNA-binding</keyword>
<dbReference type="SUPFAM" id="SSF51206">
    <property type="entry name" value="cAMP-binding domain-like"/>
    <property type="match status" value="1"/>
</dbReference>
<comment type="function">
    <text evidence="5">Global transcription factor that controls the expression of over 100 target genes in response to anoxia. It facilitates the adaptation to anaerobic growth conditions by regulating the expression of gene products that are involved in anaerobic energy metabolism. When the terminal electron acceptor, O(2), is no longer available, it represses the synthesis of enzymes involved in aerobic respiration and increases the synthesis of enzymes required for anaerobic respiration.</text>
</comment>
<accession>A0A248KJL8</accession>
<evidence type="ECO:0000256" key="1">
    <source>
        <dbReference type="ARBA" id="ARBA00022485"/>
    </source>
</evidence>
<dbReference type="GO" id="GO:0003700">
    <property type="term" value="F:DNA-binding transcription factor activity"/>
    <property type="evidence" value="ECO:0007669"/>
    <property type="project" value="TreeGrafter"/>
</dbReference>
<dbReference type="Pfam" id="PF13545">
    <property type="entry name" value="HTH_Crp_2"/>
    <property type="match status" value="1"/>
</dbReference>
<keyword evidence="1" id="KW-0411">Iron-sulfur</keyword>
<feature type="domain" description="HTH crp-type" evidence="6">
    <location>
        <begin position="120"/>
        <end position="190"/>
    </location>
</feature>
<keyword evidence="1" id="KW-0479">Metal-binding</keyword>
<dbReference type="InterPro" id="IPR012318">
    <property type="entry name" value="HTH_CRP"/>
</dbReference>
<dbReference type="EMBL" id="CP022114">
    <property type="protein sequence ID" value="ASG64053.1"/>
    <property type="molecule type" value="Genomic_DNA"/>
</dbReference>
<dbReference type="InterPro" id="IPR018490">
    <property type="entry name" value="cNMP-bd_dom_sf"/>
</dbReference>
<evidence type="ECO:0000256" key="3">
    <source>
        <dbReference type="ARBA" id="ARBA00023125"/>
    </source>
</evidence>
<evidence type="ECO:0000313" key="7">
    <source>
        <dbReference type="EMBL" id="ASG64053.1"/>
    </source>
</evidence>
<dbReference type="GO" id="GO:0051539">
    <property type="term" value="F:4 iron, 4 sulfur cluster binding"/>
    <property type="evidence" value="ECO:0007669"/>
    <property type="project" value="UniProtKB-KW"/>
</dbReference>
<keyword evidence="4" id="KW-0804">Transcription</keyword>
<evidence type="ECO:0000259" key="6">
    <source>
        <dbReference type="PROSITE" id="PS51063"/>
    </source>
</evidence>
<reference evidence="7 8" key="1">
    <citation type="submission" date="2017-06" db="EMBL/GenBank/DDBJ databases">
        <title>Origin of plasmid-mediated fosfomycin resistance gene fosA3.</title>
        <authorList>
            <person name="Ito R."/>
            <person name="Pacey M.P."/>
            <person name="Doi Y."/>
        </authorList>
    </citation>
    <scope>NUCLEOTIDE SEQUENCE [LARGE SCALE GENOMIC DNA]</scope>
    <source>
        <strain evidence="7 8">YDC799</strain>
    </source>
</reference>
<dbReference type="Gene3D" id="1.10.10.10">
    <property type="entry name" value="Winged helix-like DNA-binding domain superfamily/Winged helix DNA-binding domain"/>
    <property type="match status" value="1"/>
</dbReference>
<dbReference type="Proteomes" id="UP000197098">
    <property type="component" value="Chromosome"/>
</dbReference>
<dbReference type="InterPro" id="IPR036388">
    <property type="entry name" value="WH-like_DNA-bd_sf"/>
</dbReference>
<dbReference type="Pfam" id="PF00027">
    <property type="entry name" value="cNMP_binding"/>
    <property type="match status" value="1"/>
</dbReference>
<dbReference type="PROSITE" id="PS51063">
    <property type="entry name" value="HTH_CRP_2"/>
    <property type="match status" value="1"/>
</dbReference>
<name>A0A248KJL8_9ENTR</name>
<dbReference type="PANTHER" id="PTHR24567">
    <property type="entry name" value="CRP FAMILY TRANSCRIPTIONAL REGULATORY PROTEIN"/>
    <property type="match status" value="1"/>
</dbReference>
<sequence>MFINDLSRKKRVAKNEYIYQSGTPVRALYALRRGIAKVYDAQNTLQGVVFPGQVVGVDELFASHYQYSVQAATEVEVCELQNRHFYQISQITQDFTNLIIHILSRSAKEKQQLISVLVKPDGLQKVSDFIQLMANTRKEYGFDHHDFELPLNKKELAQLLGISQSTLARALDTLVEQQIIAVNKKEITLL</sequence>
<evidence type="ECO:0000256" key="2">
    <source>
        <dbReference type="ARBA" id="ARBA00023015"/>
    </source>
</evidence>
<dbReference type="GO" id="GO:0005829">
    <property type="term" value="C:cytosol"/>
    <property type="evidence" value="ECO:0007669"/>
    <property type="project" value="TreeGrafter"/>
</dbReference>
<keyword evidence="1" id="KW-0004">4Fe-4S</keyword>
<gene>
    <name evidence="7" type="ORF">CEW81_19750</name>
</gene>
<dbReference type="AlphaFoldDB" id="A0A248KJL8"/>
<dbReference type="InterPro" id="IPR014710">
    <property type="entry name" value="RmlC-like_jellyroll"/>
</dbReference>
<organism evidence="7 8">
    <name type="scientific">Kluyvera genomosp. 3</name>
    <dbReference type="NCBI Taxonomy" id="2774055"/>
    <lineage>
        <taxon>Bacteria</taxon>
        <taxon>Pseudomonadati</taxon>
        <taxon>Pseudomonadota</taxon>
        <taxon>Gammaproteobacteria</taxon>
        <taxon>Enterobacterales</taxon>
        <taxon>Enterobacteriaceae</taxon>
        <taxon>Kluyvera</taxon>
    </lineage>
</organism>
<evidence type="ECO:0000313" key="8">
    <source>
        <dbReference type="Proteomes" id="UP000197098"/>
    </source>
</evidence>
<proteinExistence type="predicted"/>
<dbReference type="Gene3D" id="2.60.120.10">
    <property type="entry name" value="Jelly Rolls"/>
    <property type="match status" value="1"/>
</dbReference>
<dbReference type="SUPFAM" id="SSF46785">
    <property type="entry name" value="Winged helix' DNA-binding domain"/>
    <property type="match status" value="1"/>
</dbReference>
<keyword evidence="1" id="KW-0408">Iron</keyword>
<dbReference type="GO" id="GO:0003677">
    <property type="term" value="F:DNA binding"/>
    <property type="evidence" value="ECO:0007669"/>
    <property type="project" value="UniProtKB-KW"/>
</dbReference>
<evidence type="ECO:0000256" key="4">
    <source>
        <dbReference type="ARBA" id="ARBA00023163"/>
    </source>
</evidence>
<dbReference type="InterPro" id="IPR036390">
    <property type="entry name" value="WH_DNA-bd_sf"/>
</dbReference>
<dbReference type="InterPro" id="IPR050397">
    <property type="entry name" value="Env_Response_Regulators"/>
</dbReference>
<dbReference type="InterPro" id="IPR000595">
    <property type="entry name" value="cNMP-bd_dom"/>
</dbReference>